<reference evidence="4 5" key="1">
    <citation type="journal article" date="2024" name="Int. J. Syst. Evol. Microbiol.">
        <title>Lacrimispora brassicae sp. nov. isolated from fermented cabbage, and proposal of Clostridium indicum Gundawar et al. 2019 and Clostridium methoxybenzovorans Mechichi et al. 1999 as heterotypic synonyms of Lacrimispora amygdalina (Parshina et al. 2003) Haas and Blanchard 2020 and Lacrimispora indolis (McClung and McCoy 1957) Haas and Blanchard 2020, respectively.</title>
        <authorList>
            <person name="Kobayashi H."/>
            <person name="Tanizawa Y."/>
            <person name="Sakamoto M."/>
            <person name="Ohkuma M."/>
            <person name="Tohno M."/>
        </authorList>
    </citation>
    <scope>NUCLEOTIDE SEQUENCE [LARGE SCALE GENOMIC DNA]</scope>
    <source>
        <strain evidence="4 5">DSM 12857</strain>
    </source>
</reference>
<dbReference type="InterPro" id="IPR036751">
    <property type="entry name" value="SpoVG_sf"/>
</dbReference>
<gene>
    <name evidence="4" type="primary">spoVG_1</name>
    <name evidence="4" type="ORF">LAD12857_35270</name>
</gene>
<evidence type="ECO:0000313" key="5">
    <source>
        <dbReference type="Proteomes" id="UP001419084"/>
    </source>
</evidence>
<evidence type="ECO:0000256" key="2">
    <source>
        <dbReference type="ARBA" id="ARBA00023210"/>
    </source>
</evidence>
<dbReference type="PANTHER" id="PTHR38429">
    <property type="entry name" value="SEPTATION PROTEIN SPOVG-RELATED"/>
    <property type="match status" value="1"/>
</dbReference>
<name>A0ABQ5M9L4_9FIRM</name>
<evidence type="ECO:0000256" key="1">
    <source>
        <dbReference type="ARBA" id="ARBA00022618"/>
    </source>
</evidence>
<dbReference type="PANTHER" id="PTHR38429:SF1">
    <property type="entry name" value="SEPTATION PROTEIN SPOVG-RELATED"/>
    <property type="match status" value="1"/>
</dbReference>
<dbReference type="Pfam" id="PF04026">
    <property type="entry name" value="SpoVG"/>
    <property type="match status" value="1"/>
</dbReference>
<keyword evidence="5" id="KW-1185">Reference proteome</keyword>
<comment type="caution">
    <text evidence="4">The sequence shown here is derived from an EMBL/GenBank/DDBJ whole genome shotgun (WGS) entry which is preliminary data.</text>
</comment>
<keyword evidence="2" id="KW-0717">Septation</keyword>
<organism evidence="4 5">
    <name type="scientific">Lacrimispora amygdalina</name>
    <dbReference type="NCBI Taxonomy" id="253257"/>
    <lineage>
        <taxon>Bacteria</taxon>
        <taxon>Bacillati</taxon>
        <taxon>Bacillota</taxon>
        <taxon>Clostridia</taxon>
        <taxon>Lachnospirales</taxon>
        <taxon>Lachnospiraceae</taxon>
        <taxon>Lacrimispora</taxon>
    </lineage>
</organism>
<keyword evidence="3" id="KW-0131">Cell cycle</keyword>
<dbReference type="Gene3D" id="3.30.1120.40">
    <property type="entry name" value="Stage V sporulation protein G"/>
    <property type="match status" value="1"/>
</dbReference>
<proteinExistence type="predicted"/>
<dbReference type="Proteomes" id="UP001419084">
    <property type="component" value="Unassembled WGS sequence"/>
</dbReference>
<accession>A0ABQ5M9L4</accession>
<sequence length="90" mass="10143">MKVTAKIVERYEDKGRLKAISTVCLDDKFLITGVRVTDCEKGLMVFMPSRKTGNGDYKDICFPITSLLHKQIKDTVLAVYEQSGEQPDTN</sequence>
<evidence type="ECO:0000256" key="3">
    <source>
        <dbReference type="ARBA" id="ARBA00023306"/>
    </source>
</evidence>
<dbReference type="EMBL" id="BRPJ01000074">
    <property type="protein sequence ID" value="GLB31604.1"/>
    <property type="molecule type" value="Genomic_DNA"/>
</dbReference>
<dbReference type="InterPro" id="IPR007170">
    <property type="entry name" value="SpoVG"/>
</dbReference>
<dbReference type="RefSeq" id="WP_170823082.1">
    <property type="nucleotide sequence ID" value="NZ_BRPJ01000074.1"/>
</dbReference>
<protein>
    <submittedName>
        <fullName evidence="4">Septation protein SpoVG</fullName>
    </submittedName>
</protein>
<keyword evidence="1" id="KW-0132">Cell division</keyword>
<dbReference type="SUPFAM" id="SSF160537">
    <property type="entry name" value="SpoVG-like"/>
    <property type="match status" value="1"/>
</dbReference>
<evidence type="ECO:0000313" key="4">
    <source>
        <dbReference type="EMBL" id="GLB31604.1"/>
    </source>
</evidence>